<dbReference type="AlphaFoldDB" id="M2R3R1"/>
<dbReference type="PANTHER" id="PTHR23112:SF37">
    <property type="entry name" value="G PROTEIN-COUPLED RECEPTOR GPR1"/>
    <property type="match status" value="1"/>
</dbReference>
<evidence type="ECO:0000256" key="6">
    <source>
        <dbReference type="SAM" id="Phobius"/>
    </source>
</evidence>
<feature type="transmembrane region" description="Helical" evidence="6">
    <location>
        <begin position="138"/>
        <end position="160"/>
    </location>
</feature>
<evidence type="ECO:0000256" key="1">
    <source>
        <dbReference type="ARBA" id="ARBA00004141"/>
    </source>
</evidence>
<feature type="region of interest" description="Disordered" evidence="5">
    <location>
        <begin position="610"/>
        <end position="699"/>
    </location>
</feature>
<feature type="compositionally biased region" description="Basic and acidic residues" evidence="5">
    <location>
        <begin position="639"/>
        <end position="649"/>
    </location>
</feature>
<keyword evidence="8" id="KW-1185">Reference proteome</keyword>
<dbReference type="Proteomes" id="UP000016930">
    <property type="component" value="Unassembled WGS sequence"/>
</dbReference>
<protein>
    <recommendedName>
        <fullName evidence="9">G-protein coupled receptors family 1 profile domain-containing protein</fullName>
    </recommendedName>
</protein>
<comment type="subcellular location">
    <subcellularLocation>
        <location evidence="1">Membrane</location>
        <topology evidence="1">Multi-pass membrane protein</topology>
    </subcellularLocation>
</comment>
<feature type="compositionally biased region" description="Polar residues" evidence="5">
    <location>
        <begin position="771"/>
        <end position="784"/>
    </location>
</feature>
<dbReference type="STRING" id="914234.M2R3R1"/>
<keyword evidence="4 6" id="KW-0472">Membrane</keyword>
<dbReference type="GO" id="GO:0005886">
    <property type="term" value="C:plasma membrane"/>
    <property type="evidence" value="ECO:0007669"/>
    <property type="project" value="TreeGrafter"/>
</dbReference>
<dbReference type="HOGENOM" id="CLU_345449_0_0_1"/>
<dbReference type="OrthoDB" id="100006at2759"/>
<feature type="region of interest" description="Disordered" evidence="5">
    <location>
        <begin position="722"/>
        <end position="794"/>
    </location>
</feature>
<feature type="transmembrane region" description="Helical" evidence="6">
    <location>
        <begin position="291"/>
        <end position="311"/>
    </location>
</feature>
<evidence type="ECO:0000256" key="3">
    <source>
        <dbReference type="ARBA" id="ARBA00022989"/>
    </source>
</evidence>
<dbReference type="PANTHER" id="PTHR23112">
    <property type="entry name" value="G PROTEIN-COUPLED RECEPTOR 157-RELATED"/>
    <property type="match status" value="1"/>
</dbReference>
<dbReference type="EMBL" id="KB445806">
    <property type="protein sequence ID" value="EMD33546.1"/>
    <property type="molecule type" value="Genomic_DNA"/>
</dbReference>
<feature type="transmembrane region" description="Helical" evidence="6">
    <location>
        <begin position="258"/>
        <end position="279"/>
    </location>
</feature>
<evidence type="ECO:0000313" key="8">
    <source>
        <dbReference type="Proteomes" id="UP000016930"/>
    </source>
</evidence>
<keyword evidence="2 6" id="KW-0812">Transmembrane</keyword>
<feature type="transmembrane region" description="Helical" evidence="6">
    <location>
        <begin position="192"/>
        <end position="216"/>
    </location>
</feature>
<feature type="compositionally biased region" description="Polar residues" evidence="5">
    <location>
        <begin position="550"/>
        <end position="566"/>
    </location>
</feature>
<feature type="region of interest" description="Disordered" evidence="5">
    <location>
        <begin position="482"/>
        <end position="514"/>
    </location>
</feature>
<evidence type="ECO:0000256" key="2">
    <source>
        <dbReference type="ARBA" id="ARBA00022692"/>
    </source>
</evidence>
<evidence type="ECO:0000313" key="7">
    <source>
        <dbReference type="EMBL" id="EMD33546.1"/>
    </source>
</evidence>
<gene>
    <name evidence="7" type="ORF">CERSUDRAFT_118114</name>
</gene>
<evidence type="ECO:0008006" key="9">
    <source>
        <dbReference type="Google" id="ProtNLM"/>
    </source>
</evidence>
<feature type="compositionally biased region" description="Polar residues" evidence="5">
    <location>
        <begin position="655"/>
        <end position="666"/>
    </location>
</feature>
<reference evidence="7 8" key="1">
    <citation type="journal article" date="2012" name="Proc. Natl. Acad. Sci. U.S.A.">
        <title>Comparative genomics of Ceriporiopsis subvermispora and Phanerochaete chrysosporium provide insight into selective ligninolysis.</title>
        <authorList>
            <person name="Fernandez-Fueyo E."/>
            <person name="Ruiz-Duenas F.J."/>
            <person name="Ferreira P."/>
            <person name="Floudas D."/>
            <person name="Hibbett D.S."/>
            <person name="Canessa P."/>
            <person name="Larrondo L.F."/>
            <person name="James T.Y."/>
            <person name="Seelenfreund D."/>
            <person name="Lobos S."/>
            <person name="Polanco R."/>
            <person name="Tello M."/>
            <person name="Honda Y."/>
            <person name="Watanabe T."/>
            <person name="Watanabe T."/>
            <person name="Ryu J.S."/>
            <person name="Kubicek C.P."/>
            <person name="Schmoll M."/>
            <person name="Gaskell J."/>
            <person name="Hammel K.E."/>
            <person name="St John F.J."/>
            <person name="Vanden Wymelenberg A."/>
            <person name="Sabat G."/>
            <person name="Splinter BonDurant S."/>
            <person name="Syed K."/>
            <person name="Yadav J.S."/>
            <person name="Doddapaneni H."/>
            <person name="Subramanian V."/>
            <person name="Lavin J.L."/>
            <person name="Oguiza J.A."/>
            <person name="Perez G."/>
            <person name="Pisabarro A.G."/>
            <person name="Ramirez L."/>
            <person name="Santoyo F."/>
            <person name="Master E."/>
            <person name="Coutinho P.M."/>
            <person name="Henrissat B."/>
            <person name="Lombard V."/>
            <person name="Magnuson J.K."/>
            <person name="Kuees U."/>
            <person name="Hori C."/>
            <person name="Igarashi K."/>
            <person name="Samejima M."/>
            <person name="Held B.W."/>
            <person name="Barry K.W."/>
            <person name="LaButti K.M."/>
            <person name="Lapidus A."/>
            <person name="Lindquist E.A."/>
            <person name="Lucas S.M."/>
            <person name="Riley R."/>
            <person name="Salamov A.A."/>
            <person name="Hoffmeister D."/>
            <person name="Schwenk D."/>
            <person name="Hadar Y."/>
            <person name="Yarden O."/>
            <person name="de Vries R.P."/>
            <person name="Wiebenga A."/>
            <person name="Stenlid J."/>
            <person name="Eastwood D."/>
            <person name="Grigoriev I.V."/>
            <person name="Berka R.M."/>
            <person name="Blanchette R.A."/>
            <person name="Kersten P."/>
            <person name="Martinez A.T."/>
            <person name="Vicuna R."/>
            <person name="Cullen D."/>
        </authorList>
    </citation>
    <scope>NUCLEOTIDE SEQUENCE [LARGE SCALE GENOMIC DNA]</scope>
    <source>
        <strain evidence="7 8">B</strain>
    </source>
</reference>
<evidence type="ECO:0000256" key="5">
    <source>
        <dbReference type="SAM" id="MobiDB-lite"/>
    </source>
</evidence>
<feature type="transmembrane region" description="Helical" evidence="6">
    <location>
        <begin position="15"/>
        <end position="37"/>
    </location>
</feature>
<organism evidence="7 8">
    <name type="scientific">Ceriporiopsis subvermispora (strain B)</name>
    <name type="common">White-rot fungus</name>
    <name type="synonym">Gelatoporia subvermispora</name>
    <dbReference type="NCBI Taxonomy" id="914234"/>
    <lineage>
        <taxon>Eukaryota</taxon>
        <taxon>Fungi</taxon>
        <taxon>Dikarya</taxon>
        <taxon>Basidiomycota</taxon>
        <taxon>Agaricomycotina</taxon>
        <taxon>Agaricomycetes</taxon>
        <taxon>Polyporales</taxon>
        <taxon>Gelatoporiaceae</taxon>
        <taxon>Gelatoporia</taxon>
    </lineage>
</organism>
<dbReference type="Gene3D" id="1.20.1070.10">
    <property type="entry name" value="Rhodopsin 7-helix transmembrane proteins"/>
    <property type="match status" value="1"/>
</dbReference>
<feature type="compositionally biased region" description="Polar residues" evidence="5">
    <location>
        <begin position="610"/>
        <end position="620"/>
    </location>
</feature>
<evidence type="ECO:0000256" key="4">
    <source>
        <dbReference type="ARBA" id="ARBA00023136"/>
    </source>
</evidence>
<dbReference type="GO" id="GO:0007189">
    <property type="term" value="P:adenylate cyclase-activating G protein-coupled receptor signaling pathway"/>
    <property type="evidence" value="ECO:0007669"/>
    <property type="project" value="TreeGrafter"/>
</dbReference>
<keyword evidence="3 6" id="KW-1133">Transmembrane helix</keyword>
<feature type="region of interest" description="Disordered" evidence="5">
    <location>
        <begin position="406"/>
        <end position="432"/>
    </location>
</feature>
<dbReference type="GO" id="GO:0004930">
    <property type="term" value="F:G protein-coupled receptor activity"/>
    <property type="evidence" value="ECO:0007669"/>
    <property type="project" value="TreeGrafter"/>
</dbReference>
<proteinExistence type="predicted"/>
<dbReference type="CDD" id="cd00637">
    <property type="entry name" value="7tm_classA_rhodopsin-like"/>
    <property type="match status" value="1"/>
</dbReference>
<feature type="region of interest" description="Disordered" evidence="5">
    <location>
        <begin position="529"/>
        <end position="571"/>
    </location>
</feature>
<feature type="region of interest" description="Disordered" evidence="5">
    <location>
        <begin position="359"/>
        <end position="381"/>
    </location>
</feature>
<accession>M2R3R1</accession>
<sequence>MPSAQVFFAYLPGQAQTLIAIVFFAFLSMIAVFHVFFRFSWGSLTHWYTSADLGDEPRERFFFRTQLGAYTASLLLSNFIYSTANALDIQWILIHGVRRGSLCTAQGMIGQISGVANSYFTSAIAIHTFNSLVLRKRLPTWCCGATVTFGWVSAMISGIIPHVVLKNDLDPVYDRNGLSCGFSPEYSVLETVLQLTPIFIASLISVVCFVLIFLFLRGTLSISNGLHVNIDPEARRSATAGSLLEYHRFIAAIARSMLWYPVAYVGLMYPMVIISLASINEISVPFPAMVFANAFAATLGFANAMILLNILRIMAPVLSAHQAVHKIQASTGSESFFAGSKSPLVQEFKVSSPSAARAPAVVGPTSPLSPRTPRSPRTARVPPIIIPSRQNAIAVETVLLAQAVSGPSPPVPLSPRTPRLPTIAKPGSRRGTLQRTGTLVKQLMAKRPSIRLSIGKPIAVERQDAPLLEQTISSVAELNAMLSGPGLPSNPRTPRPREIRQSEGLPPPRRKYRSQLVHESSYEVLLARPPTPTADVQPTTPRAAVARSPSVRSGNSSIAESRTTLGRSRHDSAHDSLLTMYTNRSSIVQDGPVPPVPRLPAFAIEPSAGMQSASVTTFHGRQQDEPLPKAASPTNASDESSRSSADHSTVHLVNASANVSSTSIMMGSTRNRSRSRSRTRSDEVAVSAPPPPLPTDAMRRIPSTPELRVRRSVDQFAPHVLYPRSRTPLPSGTSRAGTPLIGLPQNPRAVRSRTPVPDRAPSAYADPFVTPTHSRQSSKASTAGSFGITAVPNGGQDRSGVLALRVASPSPKPVYGYF</sequence>
<name>M2R3R1_CERS8</name>